<protein>
    <submittedName>
        <fullName evidence="1">DgyrCDS7230</fullName>
    </submittedName>
</protein>
<organism evidence="1 2">
    <name type="scientific">Dimorphilus gyrociliatus</name>
    <dbReference type="NCBI Taxonomy" id="2664684"/>
    <lineage>
        <taxon>Eukaryota</taxon>
        <taxon>Metazoa</taxon>
        <taxon>Spiralia</taxon>
        <taxon>Lophotrochozoa</taxon>
        <taxon>Annelida</taxon>
        <taxon>Polychaeta</taxon>
        <taxon>Polychaeta incertae sedis</taxon>
        <taxon>Dinophilidae</taxon>
        <taxon>Dimorphilus</taxon>
    </lineage>
</organism>
<accession>A0A7I8VS69</accession>
<reference evidence="1 2" key="1">
    <citation type="submission" date="2020-08" db="EMBL/GenBank/DDBJ databases">
        <authorList>
            <person name="Hejnol A."/>
        </authorList>
    </citation>
    <scope>NUCLEOTIDE SEQUENCE [LARGE SCALE GENOMIC DNA]</scope>
</reference>
<evidence type="ECO:0000313" key="2">
    <source>
        <dbReference type="Proteomes" id="UP000549394"/>
    </source>
</evidence>
<dbReference type="Proteomes" id="UP000549394">
    <property type="component" value="Unassembled WGS sequence"/>
</dbReference>
<dbReference type="EMBL" id="CAJFCJ010000009">
    <property type="protein sequence ID" value="CAD5118542.1"/>
    <property type="molecule type" value="Genomic_DNA"/>
</dbReference>
<name>A0A7I8VS69_9ANNE</name>
<dbReference type="AlphaFoldDB" id="A0A7I8VS69"/>
<sequence>MSLSLVDPTVTHLRHRPPPLAYIPKQWQADHSTPSPYHSSHCDRSYGAWRKWGSAMPDMYARSSTATHPDWYQRRVDTIRSADTKYRLWSWEKTDRPHEKQTFNNDHKQMIPIYKGFQAVPRDIQGQVAMPKWGIYHPNSYQEGARVEPLPPLRTHTKHI</sequence>
<gene>
    <name evidence="1" type="ORF">DGYR_LOCUS6900</name>
</gene>
<comment type="caution">
    <text evidence="1">The sequence shown here is derived from an EMBL/GenBank/DDBJ whole genome shotgun (WGS) entry which is preliminary data.</text>
</comment>
<dbReference type="OrthoDB" id="6038987at2759"/>
<keyword evidence="2" id="KW-1185">Reference proteome</keyword>
<proteinExistence type="predicted"/>
<evidence type="ECO:0000313" key="1">
    <source>
        <dbReference type="EMBL" id="CAD5118542.1"/>
    </source>
</evidence>